<evidence type="ECO:0000313" key="3">
    <source>
        <dbReference type="Proteomes" id="UP000230750"/>
    </source>
</evidence>
<accession>A0A2G8L3B0</accession>
<dbReference type="OrthoDB" id="775972at2759"/>
<evidence type="ECO:0000256" key="1">
    <source>
        <dbReference type="SAM" id="MobiDB-lite"/>
    </source>
</evidence>
<dbReference type="EMBL" id="MRZV01000236">
    <property type="protein sequence ID" value="PIK54728.1"/>
    <property type="molecule type" value="Genomic_DNA"/>
</dbReference>
<protein>
    <submittedName>
        <fullName evidence="2">Uncharacterized protein</fullName>
    </submittedName>
</protein>
<evidence type="ECO:0000313" key="2">
    <source>
        <dbReference type="EMBL" id="PIK54728.1"/>
    </source>
</evidence>
<name>A0A2G8L3B0_STIJA</name>
<keyword evidence="3" id="KW-1185">Reference proteome</keyword>
<dbReference type="AlphaFoldDB" id="A0A2G8L3B0"/>
<reference evidence="2 3" key="1">
    <citation type="journal article" date="2017" name="PLoS Biol.">
        <title>The sea cucumber genome provides insights into morphological evolution and visceral regeneration.</title>
        <authorList>
            <person name="Zhang X."/>
            <person name="Sun L."/>
            <person name="Yuan J."/>
            <person name="Sun Y."/>
            <person name="Gao Y."/>
            <person name="Zhang L."/>
            <person name="Li S."/>
            <person name="Dai H."/>
            <person name="Hamel J.F."/>
            <person name="Liu C."/>
            <person name="Yu Y."/>
            <person name="Liu S."/>
            <person name="Lin W."/>
            <person name="Guo K."/>
            <person name="Jin S."/>
            <person name="Xu P."/>
            <person name="Storey K.B."/>
            <person name="Huan P."/>
            <person name="Zhang T."/>
            <person name="Zhou Y."/>
            <person name="Zhang J."/>
            <person name="Lin C."/>
            <person name="Li X."/>
            <person name="Xing L."/>
            <person name="Huo D."/>
            <person name="Sun M."/>
            <person name="Wang L."/>
            <person name="Mercier A."/>
            <person name="Li F."/>
            <person name="Yang H."/>
            <person name="Xiang J."/>
        </authorList>
    </citation>
    <scope>NUCLEOTIDE SEQUENCE [LARGE SCALE GENOMIC DNA]</scope>
    <source>
        <strain evidence="2">Shaxun</strain>
        <tissue evidence="2">Muscle</tissue>
    </source>
</reference>
<feature type="compositionally biased region" description="Low complexity" evidence="1">
    <location>
        <begin position="121"/>
        <end position="131"/>
    </location>
</feature>
<feature type="region of interest" description="Disordered" evidence="1">
    <location>
        <begin position="106"/>
        <end position="131"/>
    </location>
</feature>
<dbReference type="Proteomes" id="UP000230750">
    <property type="component" value="Unassembled WGS sequence"/>
</dbReference>
<dbReference type="PANTHER" id="PTHR38681:SF1">
    <property type="entry name" value="RETROVIRUS-RELATED POL POLYPROTEIN FROM TRANSPOSON 412-LIKE PROTEIN"/>
    <property type="match status" value="1"/>
</dbReference>
<comment type="caution">
    <text evidence="2">The sequence shown here is derived from an EMBL/GenBank/DDBJ whole genome shotgun (WGS) entry which is preliminary data.</text>
</comment>
<organism evidence="2 3">
    <name type="scientific">Stichopus japonicus</name>
    <name type="common">Sea cucumber</name>
    <dbReference type="NCBI Taxonomy" id="307972"/>
    <lineage>
        <taxon>Eukaryota</taxon>
        <taxon>Metazoa</taxon>
        <taxon>Echinodermata</taxon>
        <taxon>Eleutherozoa</taxon>
        <taxon>Echinozoa</taxon>
        <taxon>Holothuroidea</taxon>
        <taxon>Aspidochirotacea</taxon>
        <taxon>Aspidochirotida</taxon>
        <taxon>Stichopodidae</taxon>
        <taxon>Apostichopus</taxon>
    </lineage>
</organism>
<gene>
    <name evidence="2" type="ORF">BSL78_08374</name>
</gene>
<dbReference type="PANTHER" id="PTHR38681">
    <property type="entry name" value="RETROVIRUS-RELATED POL POLYPROTEIN FROM TRANSPOSON 412-LIKE PROTEIN-RELATED"/>
    <property type="match status" value="1"/>
</dbReference>
<sequence>MPIASFLKDSSKYSDRLKQHMANLRPAITRPSRHTSQLDNNLQTCTHVWVCTDAVRKALHSPYKGPYHVISKGDTFFKLDYITRKEIVSTDCLKVAYVDTDFSNELLPDQSSRPSEPPSRKPLSSKPPVRSLPTHIFRKQSSISSPPQVNIPDRVELVVADMFIGRADISM</sequence>
<proteinExistence type="predicted"/>